<dbReference type="AlphaFoldDB" id="A0A364Y4A8"/>
<keyword evidence="1" id="KW-1133">Transmembrane helix</keyword>
<keyword evidence="1" id="KW-0812">Transmembrane</keyword>
<dbReference type="Proteomes" id="UP000251889">
    <property type="component" value="Unassembled WGS sequence"/>
</dbReference>
<comment type="caution">
    <text evidence="2">The sequence shown here is derived from an EMBL/GenBank/DDBJ whole genome shotgun (WGS) entry which is preliminary data.</text>
</comment>
<dbReference type="GO" id="GO:0055085">
    <property type="term" value="P:transmembrane transport"/>
    <property type="evidence" value="ECO:0007669"/>
    <property type="project" value="InterPro"/>
</dbReference>
<reference evidence="2 3" key="1">
    <citation type="submission" date="2018-06" db="EMBL/GenBank/DDBJ databases">
        <title>Chryseolinea flavus sp. nov., a member of the phylum Bacteroidetes isolated from soil.</title>
        <authorList>
            <person name="Li Y."/>
            <person name="Wang J."/>
        </authorList>
    </citation>
    <scope>NUCLEOTIDE SEQUENCE [LARGE SCALE GENOMIC DNA]</scope>
    <source>
        <strain evidence="2 3">SDU1-6</strain>
    </source>
</reference>
<dbReference type="OrthoDB" id="119761at2"/>
<accession>A0A364Y4A8</accession>
<protein>
    <submittedName>
        <fullName evidence="2">Low affinity iron permease family protein</fullName>
    </submittedName>
</protein>
<proteinExistence type="predicted"/>
<evidence type="ECO:0000256" key="1">
    <source>
        <dbReference type="SAM" id="Phobius"/>
    </source>
</evidence>
<evidence type="ECO:0000313" key="3">
    <source>
        <dbReference type="Proteomes" id="UP000251889"/>
    </source>
</evidence>
<name>A0A364Y4A8_9BACT</name>
<sequence length="166" mass="18845">MNKTNDNKRKRRSKQGLSFYFDRFSSTATKVTGSSSAFIIAFAVIIVWAITGPLFNYSDTWQLVINTSTTIVTFLMVFIIQQSQNKDTMALQLKLNELIAATKGASNRLIDIEDLTEEELRVIKKFYVKLAALSQHEANLLVTHSIDEANDNHRSKITAKKKDKKK</sequence>
<dbReference type="InterPro" id="IPR007251">
    <property type="entry name" value="Iron_permease_Fet4"/>
</dbReference>
<feature type="transmembrane region" description="Helical" evidence="1">
    <location>
        <begin position="37"/>
        <end position="55"/>
    </location>
</feature>
<dbReference type="EMBL" id="QMFY01000003">
    <property type="protein sequence ID" value="RAW01762.1"/>
    <property type="molecule type" value="Genomic_DNA"/>
</dbReference>
<keyword evidence="3" id="KW-1185">Reference proteome</keyword>
<dbReference type="Pfam" id="PF04120">
    <property type="entry name" value="Iron_permease"/>
    <property type="match status" value="1"/>
</dbReference>
<dbReference type="RefSeq" id="WP_112746502.1">
    <property type="nucleotide sequence ID" value="NZ_QMFY01000003.1"/>
</dbReference>
<evidence type="ECO:0000313" key="2">
    <source>
        <dbReference type="EMBL" id="RAW01762.1"/>
    </source>
</evidence>
<feature type="transmembrane region" description="Helical" evidence="1">
    <location>
        <begin position="61"/>
        <end position="80"/>
    </location>
</feature>
<keyword evidence="1" id="KW-0472">Membrane</keyword>
<gene>
    <name evidence="2" type="ORF">DQQ10_08945</name>
</gene>
<organism evidence="2 3">
    <name type="scientific">Pseudochryseolinea flava</name>
    <dbReference type="NCBI Taxonomy" id="2059302"/>
    <lineage>
        <taxon>Bacteria</taxon>
        <taxon>Pseudomonadati</taxon>
        <taxon>Bacteroidota</taxon>
        <taxon>Cytophagia</taxon>
        <taxon>Cytophagales</taxon>
        <taxon>Fulvivirgaceae</taxon>
        <taxon>Pseudochryseolinea</taxon>
    </lineage>
</organism>